<dbReference type="InterPro" id="IPR053191">
    <property type="entry name" value="DcsG_Biosynth_Enzyme"/>
</dbReference>
<gene>
    <name evidence="3" type="ORF">Q760_02075</name>
</gene>
<dbReference type="Gene3D" id="3.30.470.20">
    <property type="entry name" value="ATP-grasp fold, B domain"/>
    <property type="match status" value="1"/>
</dbReference>
<keyword evidence="4" id="KW-1185">Reference proteome</keyword>
<dbReference type="PANTHER" id="PTHR39217:SF1">
    <property type="entry name" value="GLUTATHIONE SYNTHETASE"/>
    <property type="match status" value="1"/>
</dbReference>
<evidence type="ECO:0000313" key="4">
    <source>
        <dbReference type="Proteomes" id="UP000029833"/>
    </source>
</evidence>
<dbReference type="GO" id="GO:0046872">
    <property type="term" value="F:metal ion binding"/>
    <property type="evidence" value="ECO:0007669"/>
    <property type="project" value="InterPro"/>
</dbReference>
<keyword evidence="1" id="KW-0067">ATP-binding</keyword>
<organism evidence="3 4">
    <name type="scientific">Cellulomonas cellasea DSM 20118</name>
    <dbReference type="NCBI Taxonomy" id="1408250"/>
    <lineage>
        <taxon>Bacteria</taxon>
        <taxon>Bacillati</taxon>
        <taxon>Actinomycetota</taxon>
        <taxon>Actinomycetes</taxon>
        <taxon>Micrococcales</taxon>
        <taxon>Cellulomonadaceae</taxon>
        <taxon>Cellulomonas</taxon>
    </lineage>
</organism>
<sequence>MTQPRIALATSSALPELEADDRPLVPALAERGITAEPVVWDDPAVDWSSYDLVLIRSTWDYTQHPEDFLAWTRKVEEVSRLVNPASAVAWNVDKQYQRALESAGLPIIPTIWLDPERNFDSRAIHTRFPAFGDFVIKPTISTGSRDTGRYNAGETPSRALAITHAKNLLTAGRHVMVQRYLRQVDTVGESALVFIDGRFSHAVRKAPQLEGPFRAGDAEGDTVKHEVMTAREASAEEIAVAERVVAALPQLVDGVDGALLYARVDLVPDDAGRPVVLELALAEPSLFFSLADGSLDRFADALAARVSPPA</sequence>
<reference evidence="3 4" key="1">
    <citation type="submission" date="2013-10" db="EMBL/GenBank/DDBJ databases">
        <authorList>
            <person name="Wang G."/>
            <person name="Zhuang W."/>
        </authorList>
    </citation>
    <scope>NUCLEOTIDE SEQUENCE [LARGE SCALE GENOMIC DNA]</scope>
    <source>
        <strain evidence="3 4">DSM 20118</strain>
    </source>
</reference>
<proteinExistence type="predicted"/>
<dbReference type="EMBL" id="AXNT01000113">
    <property type="protein sequence ID" value="KGM01335.1"/>
    <property type="molecule type" value="Genomic_DNA"/>
</dbReference>
<evidence type="ECO:0000256" key="1">
    <source>
        <dbReference type="PROSITE-ProRule" id="PRU00409"/>
    </source>
</evidence>
<dbReference type="AlphaFoldDB" id="A0A0A0B3D1"/>
<accession>A0A0A0B3D1</accession>
<dbReference type="STRING" id="1408250.Q760_02075"/>
<dbReference type="SUPFAM" id="SSF56059">
    <property type="entry name" value="Glutathione synthetase ATP-binding domain-like"/>
    <property type="match status" value="1"/>
</dbReference>
<dbReference type="Proteomes" id="UP000029833">
    <property type="component" value="Unassembled WGS sequence"/>
</dbReference>
<dbReference type="PANTHER" id="PTHR39217">
    <property type="match status" value="1"/>
</dbReference>
<evidence type="ECO:0000259" key="2">
    <source>
        <dbReference type="PROSITE" id="PS50975"/>
    </source>
</evidence>
<protein>
    <recommendedName>
        <fullName evidence="2">ATP-grasp domain-containing protein</fullName>
    </recommendedName>
</protein>
<dbReference type="RefSeq" id="WP_034632731.1">
    <property type="nucleotide sequence ID" value="NZ_AXNT01000113.1"/>
</dbReference>
<dbReference type="OrthoDB" id="3373978at2"/>
<dbReference type="InterPro" id="IPR011761">
    <property type="entry name" value="ATP-grasp"/>
</dbReference>
<evidence type="ECO:0000313" key="3">
    <source>
        <dbReference type="EMBL" id="KGM01335.1"/>
    </source>
</evidence>
<feature type="domain" description="ATP-grasp" evidence="2">
    <location>
        <begin position="97"/>
        <end position="307"/>
    </location>
</feature>
<dbReference type="GO" id="GO:0005524">
    <property type="term" value="F:ATP binding"/>
    <property type="evidence" value="ECO:0007669"/>
    <property type="project" value="UniProtKB-UniRule"/>
</dbReference>
<keyword evidence="1" id="KW-0547">Nucleotide-binding</keyword>
<dbReference type="PROSITE" id="PS50975">
    <property type="entry name" value="ATP_GRASP"/>
    <property type="match status" value="1"/>
</dbReference>
<comment type="caution">
    <text evidence="3">The sequence shown here is derived from an EMBL/GenBank/DDBJ whole genome shotgun (WGS) entry which is preliminary data.</text>
</comment>
<name>A0A0A0B3D1_9CELL</name>